<dbReference type="Pfam" id="PF03938">
    <property type="entry name" value="OmpH"/>
    <property type="match status" value="1"/>
</dbReference>
<name>A0A7W7ZVU3_9BACT</name>
<feature type="region of interest" description="Disordered" evidence="3">
    <location>
        <begin position="108"/>
        <end position="132"/>
    </location>
</feature>
<keyword evidence="2" id="KW-0732">Signal</keyword>
<organism evidence="4 5">
    <name type="scientific">Granulicella mallensis</name>
    <dbReference type="NCBI Taxonomy" id="940614"/>
    <lineage>
        <taxon>Bacteria</taxon>
        <taxon>Pseudomonadati</taxon>
        <taxon>Acidobacteriota</taxon>
        <taxon>Terriglobia</taxon>
        <taxon>Terriglobales</taxon>
        <taxon>Acidobacteriaceae</taxon>
        <taxon>Granulicella</taxon>
    </lineage>
</organism>
<gene>
    <name evidence="4" type="ORF">HDF15_005041</name>
</gene>
<comment type="similarity">
    <text evidence="1">Belongs to the Skp family.</text>
</comment>
<sequence>MNDDIEASKKSLNDGAAKLTETDKSQQLRELDTKEKQLQREAEDFKNDSQTDSQQVFQQVAQKVFLFLQEFSKQHGYAAVLERGTDAAPVVWYAASDVDITDQIVKGYDARSSLPDKPAATRSSPGLVPKQP</sequence>
<dbReference type="PANTHER" id="PTHR35089:SF1">
    <property type="entry name" value="CHAPERONE PROTEIN SKP"/>
    <property type="match status" value="1"/>
</dbReference>
<evidence type="ECO:0000256" key="1">
    <source>
        <dbReference type="ARBA" id="ARBA00009091"/>
    </source>
</evidence>
<evidence type="ECO:0000313" key="5">
    <source>
        <dbReference type="Proteomes" id="UP000584867"/>
    </source>
</evidence>
<dbReference type="Gene3D" id="3.30.910.20">
    <property type="entry name" value="Skp domain"/>
    <property type="match status" value="1"/>
</dbReference>
<dbReference type="EMBL" id="JACHIO010000032">
    <property type="protein sequence ID" value="MBB5066658.1"/>
    <property type="molecule type" value="Genomic_DNA"/>
</dbReference>
<accession>A0A7W7ZVU3</accession>
<evidence type="ECO:0000256" key="2">
    <source>
        <dbReference type="ARBA" id="ARBA00022729"/>
    </source>
</evidence>
<dbReference type="GO" id="GO:0005829">
    <property type="term" value="C:cytosol"/>
    <property type="evidence" value="ECO:0007669"/>
    <property type="project" value="TreeGrafter"/>
</dbReference>
<protein>
    <submittedName>
        <fullName evidence="4">Skp family chaperone for outer membrane proteins</fullName>
    </submittedName>
</protein>
<evidence type="ECO:0000313" key="4">
    <source>
        <dbReference type="EMBL" id="MBB5066658.1"/>
    </source>
</evidence>
<dbReference type="InterPro" id="IPR024930">
    <property type="entry name" value="Skp_dom_sf"/>
</dbReference>
<feature type="compositionally biased region" description="Basic and acidic residues" evidence="3">
    <location>
        <begin position="1"/>
        <end position="12"/>
    </location>
</feature>
<proteinExistence type="inferred from homology"/>
<dbReference type="Proteomes" id="UP000584867">
    <property type="component" value="Unassembled WGS sequence"/>
</dbReference>
<dbReference type="GO" id="GO:0050821">
    <property type="term" value="P:protein stabilization"/>
    <property type="evidence" value="ECO:0007669"/>
    <property type="project" value="TreeGrafter"/>
</dbReference>
<reference evidence="4 5" key="1">
    <citation type="submission" date="2020-08" db="EMBL/GenBank/DDBJ databases">
        <title>Genomic Encyclopedia of Type Strains, Phase IV (KMG-V): Genome sequencing to study the core and pangenomes of soil and plant-associated prokaryotes.</title>
        <authorList>
            <person name="Whitman W."/>
        </authorList>
    </citation>
    <scope>NUCLEOTIDE SEQUENCE [LARGE SCALE GENOMIC DNA]</scope>
    <source>
        <strain evidence="4 5">X5P3</strain>
    </source>
</reference>
<dbReference type="GO" id="GO:0051082">
    <property type="term" value="F:unfolded protein binding"/>
    <property type="evidence" value="ECO:0007669"/>
    <property type="project" value="InterPro"/>
</dbReference>
<evidence type="ECO:0000256" key="3">
    <source>
        <dbReference type="SAM" id="MobiDB-lite"/>
    </source>
</evidence>
<feature type="region of interest" description="Disordered" evidence="3">
    <location>
        <begin position="1"/>
        <end position="53"/>
    </location>
</feature>
<dbReference type="SUPFAM" id="SSF111384">
    <property type="entry name" value="OmpH-like"/>
    <property type="match status" value="1"/>
</dbReference>
<dbReference type="InterPro" id="IPR005632">
    <property type="entry name" value="Chaperone_Skp"/>
</dbReference>
<feature type="compositionally biased region" description="Basic and acidic residues" evidence="3">
    <location>
        <begin position="20"/>
        <end position="49"/>
    </location>
</feature>
<comment type="caution">
    <text evidence="4">The sequence shown here is derived from an EMBL/GenBank/DDBJ whole genome shotgun (WGS) entry which is preliminary data.</text>
</comment>
<dbReference type="PANTHER" id="PTHR35089">
    <property type="entry name" value="CHAPERONE PROTEIN SKP"/>
    <property type="match status" value="1"/>
</dbReference>
<dbReference type="AlphaFoldDB" id="A0A7W7ZVU3"/>